<organism evidence="1 2">
    <name type="scientific">Alistipes putredinis DSM 17216</name>
    <dbReference type="NCBI Taxonomy" id="445970"/>
    <lineage>
        <taxon>Bacteria</taxon>
        <taxon>Pseudomonadati</taxon>
        <taxon>Bacteroidota</taxon>
        <taxon>Bacteroidia</taxon>
        <taxon>Bacteroidales</taxon>
        <taxon>Rikenellaceae</taxon>
        <taxon>Alistipes</taxon>
    </lineage>
</organism>
<accession>B0MW07</accession>
<dbReference type="EMBL" id="ABFK02000018">
    <property type="protein sequence ID" value="EDS03419.1"/>
    <property type="molecule type" value="Genomic_DNA"/>
</dbReference>
<sequence>MQLFCLRYVWRNIQGYEMRTAIRDVAEGMDMGLETGSVPGFSCSLYGGVDFEEDYREVTGWSAVGKEAIPADVDMGKTTRTCNAEGAGEPSPQPEPLFMPYPDMKRGSWTILFLFPCRTCTTSVAVFAF</sequence>
<comment type="caution">
    <text evidence="1">The sequence shown here is derived from an EMBL/GenBank/DDBJ whole genome shotgun (WGS) entry which is preliminary data.</text>
</comment>
<gene>
    <name evidence="1" type="ORF">ALIPUT_01238</name>
</gene>
<dbReference type="Proteomes" id="UP000005819">
    <property type="component" value="Unassembled WGS sequence"/>
</dbReference>
<evidence type="ECO:0000313" key="1">
    <source>
        <dbReference type="EMBL" id="EDS03419.1"/>
    </source>
</evidence>
<dbReference type="HOGENOM" id="CLU_1944169_0_0_10"/>
<dbReference type="eggNOG" id="ENOG5033YAG">
    <property type="taxonomic scope" value="Bacteria"/>
</dbReference>
<keyword evidence="2" id="KW-1185">Reference proteome</keyword>
<proteinExistence type="predicted"/>
<protein>
    <submittedName>
        <fullName evidence="1">Uncharacterized protein</fullName>
    </submittedName>
</protein>
<dbReference type="AlphaFoldDB" id="B0MW07"/>
<reference evidence="1" key="1">
    <citation type="submission" date="2007-10" db="EMBL/GenBank/DDBJ databases">
        <authorList>
            <person name="Fulton L."/>
            <person name="Clifton S."/>
            <person name="Fulton B."/>
            <person name="Xu J."/>
            <person name="Minx P."/>
            <person name="Pepin K.H."/>
            <person name="Johnson M."/>
            <person name="Thiruvilangam P."/>
            <person name="Bhonagiri V."/>
            <person name="Nash W.E."/>
            <person name="Mardis E.R."/>
            <person name="Wilson R.K."/>
        </authorList>
    </citation>
    <scope>NUCLEOTIDE SEQUENCE [LARGE SCALE GENOMIC DNA]</scope>
    <source>
        <strain evidence="1">DSM 17216</strain>
    </source>
</reference>
<name>B0MW07_9BACT</name>
<reference evidence="1" key="2">
    <citation type="submission" date="2013-09" db="EMBL/GenBank/DDBJ databases">
        <title>Draft genome sequence of Alistipes putredinis (DSM 17216).</title>
        <authorList>
            <person name="Sudarsanam P."/>
            <person name="Ley R."/>
            <person name="Guruge J."/>
            <person name="Turnbaugh P.J."/>
            <person name="Mahowald M."/>
            <person name="Liep D."/>
            <person name="Gordon J."/>
        </authorList>
    </citation>
    <scope>NUCLEOTIDE SEQUENCE</scope>
    <source>
        <strain evidence="1">DSM 17216</strain>
    </source>
</reference>
<evidence type="ECO:0000313" key="2">
    <source>
        <dbReference type="Proteomes" id="UP000005819"/>
    </source>
</evidence>